<dbReference type="PROSITE" id="PS00324">
    <property type="entry name" value="ASPARTOKINASE"/>
    <property type="match status" value="1"/>
</dbReference>
<dbReference type="Gene3D" id="3.40.50.720">
    <property type="entry name" value="NAD(P)-binding Rossmann-like Domain"/>
    <property type="match status" value="1"/>
</dbReference>
<dbReference type="InterPro" id="IPR042199">
    <property type="entry name" value="AsparK_Bifunc_asparK/hSer_DH"/>
</dbReference>
<dbReference type="SUPFAM" id="SSF53633">
    <property type="entry name" value="Carbamate kinase-like"/>
    <property type="match status" value="1"/>
</dbReference>
<dbReference type="FunFam" id="3.30.360.10:FF:000006">
    <property type="entry name" value="Bifunctional aspartokinase/homoserine dehydrogenase"/>
    <property type="match status" value="1"/>
</dbReference>
<dbReference type="GO" id="GO:0009086">
    <property type="term" value="P:methionine biosynthetic process"/>
    <property type="evidence" value="ECO:0007669"/>
    <property type="project" value="UniProtKB-KW"/>
</dbReference>
<evidence type="ECO:0000256" key="7">
    <source>
        <dbReference type="ARBA" id="ARBA00022697"/>
    </source>
</evidence>
<dbReference type="InterPro" id="IPR011147">
    <property type="entry name" value="Bifunc_Aspkin/hSer_DH"/>
</dbReference>
<evidence type="ECO:0000256" key="1">
    <source>
        <dbReference type="ARBA" id="ARBA00001920"/>
    </source>
</evidence>
<comment type="catalytic activity">
    <reaction evidence="11">
        <text>L-homoserine + NADP(+) = L-aspartate 4-semialdehyde + NADPH + H(+)</text>
        <dbReference type="Rhea" id="RHEA:15761"/>
        <dbReference type="ChEBI" id="CHEBI:15378"/>
        <dbReference type="ChEBI" id="CHEBI:57476"/>
        <dbReference type="ChEBI" id="CHEBI:57783"/>
        <dbReference type="ChEBI" id="CHEBI:58349"/>
        <dbReference type="ChEBI" id="CHEBI:537519"/>
        <dbReference type="EC" id="1.1.1.3"/>
    </reaction>
    <physiologicalReaction direction="right-to-left" evidence="11">
        <dbReference type="Rhea" id="RHEA:15763"/>
    </physiologicalReaction>
</comment>
<dbReference type="SUPFAM" id="SSF51735">
    <property type="entry name" value="NAD(P)-binding Rossmann-fold domains"/>
    <property type="match status" value="1"/>
</dbReference>
<feature type="domain" description="Homoserine dehydrogenase catalytic" evidence="15">
    <location>
        <begin position="605"/>
        <end position="804"/>
    </location>
</feature>
<dbReference type="NCBIfam" id="NF007003">
    <property type="entry name" value="PRK09466.1"/>
    <property type="match status" value="1"/>
</dbReference>
<evidence type="ECO:0000256" key="5">
    <source>
        <dbReference type="ARBA" id="ARBA00005139"/>
    </source>
</evidence>
<dbReference type="Proteomes" id="UP000001982">
    <property type="component" value="Chromosome"/>
</dbReference>
<dbReference type="InterPro" id="IPR001342">
    <property type="entry name" value="HDH_cat"/>
</dbReference>
<evidence type="ECO:0000256" key="12">
    <source>
        <dbReference type="ARBA" id="ARBA00049031"/>
    </source>
</evidence>
<dbReference type="InterPro" id="IPR049638">
    <property type="entry name" value="AK-HD"/>
</dbReference>
<comment type="pathway">
    <text evidence="5 13">Amino-acid biosynthesis; L-threonine biosynthesis; L-threonine from L-aspartate: step 1/5.</text>
</comment>
<keyword evidence="6 13" id="KW-0028">Amino-acid biosynthesis</keyword>
<keyword evidence="13" id="KW-0067">ATP-binding</keyword>
<dbReference type="PROSITE" id="PS01042">
    <property type="entry name" value="HOMOSER_DHGENASE"/>
    <property type="match status" value="1"/>
</dbReference>
<keyword evidence="10" id="KW-0486">Methionine biosynthesis</keyword>
<comment type="catalytic activity">
    <reaction evidence="13">
        <text>L-aspartate + ATP = 4-phospho-L-aspartate + ADP</text>
        <dbReference type="Rhea" id="RHEA:23776"/>
        <dbReference type="ChEBI" id="CHEBI:29991"/>
        <dbReference type="ChEBI" id="CHEBI:30616"/>
        <dbReference type="ChEBI" id="CHEBI:57535"/>
        <dbReference type="ChEBI" id="CHEBI:456216"/>
        <dbReference type="EC" id="2.7.2.4"/>
    </reaction>
</comment>
<evidence type="ECO:0000256" key="10">
    <source>
        <dbReference type="ARBA" id="ARBA00023167"/>
    </source>
</evidence>
<dbReference type="eggNOG" id="COG0460">
    <property type="taxonomic scope" value="Bacteria"/>
</dbReference>
<comment type="similarity">
    <text evidence="13">In the N-terminal section; belongs to the aspartokinase family.</text>
</comment>
<keyword evidence="13 17" id="KW-0418">Kinase</keyword>
<proteinExistence type="inferred from homology"/>
<comment type="pathway">
    <text evidence="2 13">Amino-acid biosynthesis; L-methionine biosynthesis via de novo pathway; L-homoserine from L-aspartate: step 1/3.</text>
</comment>
<organism evidence="17 18">
    <name type="scientific">Shewanella denitrificans (strain OS217 / ATCC BAA-1090 / DSM 15013)</name>
    <dbReference type="NCBI Taxonomy" id="318161"/>
    <lineage>
        <taxon>Bacteria</taxon>
        <taxon>Pseudomonadati</taxon>
        <taxon>Pseudomonadota</taxon>
        <taxon>Gammaproteobacteria</taxon>
        <taxon>Alteromonadales</taxon>
        <taxon>Shewanellaceae</taxon>
        <taxon>Shewanella</taxon>
    </lineage>
</organism>
<dbReference type="InterPro" id="IPR018042">
    <property type="entry name" value="Aspartate_kinase_CS"/>
</dbReference>
<keyword evidence="18" id="KW-1185">Reference proteome</keyword>
<dbReference type="EC" id="1.1.1.3" evidence="13"/>
<dbReference type="InterPro" id="IPR036393">
    <property type="entry name" value="AceGlu_kinase-like_sf"/>
</dbReference>
<dbReference type="RefSeq" id="WP_011495071.1">
    <property type="nucleotide sequence ID" value="NC_007954.1"/>
</dbReference>
<dbReference type="GO" id="GO:0009089">
    <property type="term" value="P:lysine biosynthetic process via diaminopimelate"/>
    <property type="evidence" value="ECO:0007669"/>
    <property type="project" value="UniProtKB-UniRule"/>
</dbReference>
<dbReference type="GO" id="GO:0004072">
    <property type="term" value="F:aspartate kinase activity"/>
    <property type="evidence" value="ECO:0007669"/>
    <property type="project" value="UniProtKB-UniRule"/>
</dbReference>
<evidence type="ECO:0000256" key="9">
    <source>
        <dbReference type="ARBA" id="ARBA00023002"/>
    </source>
</evidence>
<dbReference type="EMBL" id="CP000302">
    <property type="protein sequence ID" value="ABE53906.1"/>
    <property type="molecule type" value="Genomic_DNA"/>
</dbReference>
<dbReference type="UniPathway" id="UPA00051">
    <property type="reaction ID" value="UER00462"/>
</dbReference>
<dbReference type="GO" id="GO:0004412">
    <property type="term" value="F:homoserine dehydrogenase activity"/>
    <property type="evidence" value="ECO:0007669"/>
    <property type="project" value="UniProtKB-UniRule"/>
</dbReference>
<dbReference type="InterPro" id="IPR019811">
    <property type="entry name" value="HDH_CS"/>
</dbReference>
<evidence type="ECO:0000256" key="6">
    <source>
        <dbReference type="ARBA" id="ARBA00022605"/>
    </source>
</evidence>
<dbReference type="InterPro" id="IPR001048">
    <property type="entry name" value="Asp/Glu/Uridylate_kinase"/>
</dbReference>
<keyword evidence="9 13" id="KW-0560">Oxidoreductase</keyword>
<dbReference type="Gene3D" id="1.20.120.1320">
    <property type="entry name" value="Aspartokinase, catalytic domain"/>
    <property type="match status" value="1"/>
</dbReference>
<dbReference type="OrthoDB" id="9799110at2"/>
<keyword evidence="8 13" id="KW-0521">NADP</keyword>
<dbReference type="PIRSF" id="PIRSF000727">
    <property type="entry name" value="ThrA"/>
    <property type="match status" value="1"/>
</dbReference>
<accession>Q12RM0</accession>
<name>Q12RM0_SHEDO</name>
<dbReference type="Gene3D" id="3.40.1160.10">
    <property type="entry name" value="Acetylglutamate kinase-like"/>
    <property type="match status" value="1"/>
</dbReference>
<dbReference type="GO" id="GO:0009088">
    <property type="term" value="P:threonine biosynthetic process"/>
    <property type="evidence" value="ECO:0007669"/>
    <property type="project" value="UniProtKB-UniRule"/>
</dbReference>
<feature type="domain" description="Aspartate/homoserine dehydrogenase NAD-binding" evidence="16">
    <location>
        <begin position="462"/>
        <end position="585"/>
    </location>
</feature>
<comment type="pathway">
    <text evidence="13">Amino-acid biosynthesis; L-lysine biosynthesis via DAP pathway; (S)-tetrahydrodipicolinate from L-aspartate: step 1/4.</text>
</comment>
<dbReference type="eggNOG" id="COG0527">
    <property type="taxonomic scope" value="Bacteria"/>
</dbReference>
<comment type="catalytic activity">
    <reaction evidence="12">
        <text>L-homoserine + NAD(+) = L-aspartate 4-semialdehyde + NADH + H(+)</text>
        <dbReference type="Rhea" id="RHEA:15757"/>
        <dbReference type="ChEBI" id="CHEBI:15378"/>
        <dbReference type="ChEBI" id="CHEBI:57476"/>
        <dbReference type="ChEBI" id="CHEBI:57540"/>
        <dbReference type="ChEBI" id="CHEBI:57945"/>
        <dbReference type="ChEBI" id="CHEBI:537519"/>
        <dbReference type="EC" id="1.1.1.3"/>
    </reaction>
    <physiologicalReaction direction="right-to-left" evidence="12">
        <dbReference type="Rhea" id="RHEA:15759"/>
    </physiologicalReaction>
</comment>
<evidence type="ECO:0000259" key="16">
    <source>
        <dbReference type="Pfam" id="PF03447"/>
    </source>
</evidence>
<dbReference type="UniPathway" id="UPA00050">
    <property type="reaction ID" value="UER00063"/>
</dbReference>
<evidence type="ECO:0000256" key="11">
    <source>
        <dbReference type="ARBA" id="ARBA00048841"/>
    </source>
</evidence>
<evidence type="ECO:0000259" key="15">
    <source>
        <dbReference type="Pfam" id="PF00742"/>
    </source>
</evidence>
<dbReference type="UniPathway" id="UPA00034">
    <property type="reaction ID" value="UER00015"/>
</dbReference>
<dbReference type="GO" id="GO:0050661">
    <property type="term" value="F:NADP binding"/>
    <property type="evidence" value="ECO:0007669"/>
    <property type="project" value="UniProtKB-UniRule"/>
</dbReference>
<evidence type="ECO:0000313" key="17">
    <source>
        <dbReference type="EMBL" id="ABE53906.1"/>
    </source>
</evidence>
<dbReference type="GO" id="GO:0009090">
    <property type="term" value="P:homoserine biosynthetic process"/>
    <property type="evidence" value="ECO:0007669"/>
    <property type="project" value="UniProtKB-ARBA"/>
</dbReference>
<comment type="similarity">
    <text evidence="13">In the C-terminal section; belongs to the homoserine dehydrogenase family.</text>
</comment>
<dbReference type="GO" id="GO:0005524">
    <property type="term" value="F:ATP binding"/>
    <property type="evidence" value="ECO:0007669"/>
    <property type="project" value="UniProtKB-UniRule"/>
</dbReference>
<dbReference type="Gene3D" id="3.30.360.10">
    <property type="entry name" value="Dihydrodipicolinate Reductase, domain 2"/>
    <property type="match status" value="1"/>
</dbReference>
<evidence type="ECO:0000259" key="14">
    <source>
        <dbReference type="Pfam" id="PF00696"/>
    </source>
</evidence>
<comment type="pathway">
    <text evidence="4 13">Amino-acid biosynthesis; L-methionine biosynthesis via de novo pathway; L-homoserine from L-aspartate: step 3/3.</text>
</comment>
<dbReference type="PANTHER" id="PTHR43070:SF5">
    <property type="entry name" value="HOMOSERINE DEHYDROGENASE"/>
    <property type="match status" value="1"/>
</dbReference>
<dbReference type="SUPFAM" id="SSF55347">
    <property type="entry name" value="Glyceraldehyde-3-phosphate dehydrogenase-like, C-terminal domain"/>
    <property type="match status" value="1"/>
</dbReference>
<evidence type="ECO:0000313" key="18">
    <source>
        <dbReference type="Proteomes" id="UP000001982"/>
    </source>
</evidence>
<comment type="pathway">
    <text evidence="3 13">Amino-acid biosynthesis; L-threonine biosynthesis; L-threonine from L-aspartate: step 3/5.</text>
</comment>
<dbReference type="KEGG" id="sdn:Sden_0616"/>
<dbReference type="Pfam" id="PF00742">
    <property type="entry name" value="Homoserine_dh"/>
    <property type="match status" value="1"/>
</dbReference>
<gene>
    <name evidence="17" type="ordered locus">Sden_0616</name>
</gene>
<keyword evidence="13" id="KW-0547">Nucleotide-binding</keyword>
<dbReference type="AlphaFoldDB" id="Q12RM0"/>
<evidence type="ECO:0000256" key="4">
    <source>
        <dbReference type="ARBA" id="ARBA00005062"/>
    </source>
</evidence>
<reference evidence="17 18" key="1">
    <citation type="submission" date="2006-03" db="EMBL/GenBank/DDBJ databases">
        <title>Complete sequence of Shewanella denitrificans OS217.</title>
        <authorList>
            <consortium name="US DOE Joint Genome Institute"/>
            <person name="Copeland A."/>
            <person name="Lucas S."/>
            <person name="Lapidus A."/>
            <person name="Barry K."/>
            <person name="Detter J.C."/>
            <person name="Glavina del Rio T."/>
            <person name="Hammon N."/>
            <person name="Israni S."/>
            <person name="Dalin E."/>
            <person name="Tice H."/>
            <person name="Pitluck S."/>
            <person name="Brettin T."/>
            <person name="Bruce D."/>
            <person name="Han C."/>
            <person name="Tapia R."/>
            <person name="Gilna P."/>
            <person name="Kiss H."/>
            <person name="Schmutz J."/>
            <person name="Larimer F."/>
            <person name="Land M."/>
            <person name="Hauser L."/>
            <person name="Kyrpides N."/>
            <person name="Lykidis A."/>
            <person name="Richardson P."/>
        </authorList>
    </citation>
    <scope>NUCLEOTIDE SEQUENCE [LARGE SCALE GENOMIC DNA]</scope>
    <source>
        <strain evidence="18">OS217 / ATCC BAA-1090 / DSM 15013</strain>
    </source>
</reference>
<keyword evidence="13 17" id="KW-0808">Transferase</keyword>
<evidence type="ECO:0000256" key="13">
    <source>
        <dbReference type="PIRNR" id="PIRNR000727"/>
    </source>
</evidence>
<evidence type="ECO:0000256" key="2">
    <source>
        <dbReference type="ARBA" id="ARBA00004986"/>
    </source>
</evidence>
<evidence type="ECO:0000256" key="3">
    <source>
        <dbReference type="ARBA" id="ARBA00005056"/>
    </source>
</evidence>
<dbReference type="EC" id="2.7.2.4" evidence="13"/>
<dbReference type="InterPro" id="IPR005106">
    <property type="entry name" value="Asp/hSer_DH_NAD-bd"/>
</dbReference>
<keyword evidence="7" id="KW-0791">Threonine biosynthesis</keyword>
<dbReference type="STRING" id="318161.Sden_0616"/>
<comment type="cofactor">
    <cofactor evidence="1">
        <name>a metal cation</name>
        <dbReference type="ChEBI" id="CHEBI:25213"/>
    </cofactor>
</comment>
<dbReference type="InterPro" id="IPR036291">
    <property type="entry name" value="NAD(P)-bd_dom_sf"/>
</dbReference>
<evidence type="ECO:0000256" key="8">
    <source>
        <dbReference type="ARBA" id="ARBA00022857"/>
    </source>
</evidence>
<dbReference type="Pfam" id="PF00696">
    <property type="entry name" value="AA_kinase"/>
    <property type="match status" value="1"/>
</dbReference>
<dbReference type="PANTHER" id="PTHR43070">
    <property type="match status" value="1"/>
</dbReference>
<dbReference type="HOGENOM" id="CLU_009116_7_2_6"/>
<sequence>MARSHLHKFGGSSLADADCYRRVAHILLTHGHSDDLVVVSAAGKSTNFLYKLLDLRDTGQLWQEELQVLISFQQALIEQLLSNEQARDLRERLSNDKAQLASLLSLEQRNEYQISHVVSFGERWSARLMAALLRESGVAASHVDACSILVADEGAVPKIRVEESKAKIQTLLAERTNERLVITGFICANAQGDTLLLGRNGSDFSATLIASLADIGRVTIWTDVEGIFNADPNKINDAKLLKSMSLAEADRLARLGSPALHSRTLQPLFNTQVSLAVRSSYASHTDFTLIAPQSSSASAPVVTSLSQVVLFSFKLETHNKIESDSQSKPQPQSQFESVLAALTSAGLTPLAHWEYGADKHELAFMLENQKQVNALLSKQAPTFGITELQLNLDLGLVALVSADAEHFRRSFARLLSRDAKPIYQDNLSLVTLVPRAQVNLLTQKVHRRCAGPKMRIGVLLLGVGNIGEAWVDLFRRANHALNNELEASVELVGIVSSKKALIAEQGIDLNHWQQIFAEKACQWQYEQLFERLDKLDCDEIVALDISASASLTLQYPELFARGIHVVSANKLAGSGPLPFYKELKQQLSNRRLFWRYNASCGAGLPIQHALNDLRNSGDTIEAVGGIFSGTLCWLFENFDGKKSFSELVLEAKSLGLTEPDPRDDLSGRDMQRKLLILAREIGLGIELDDIKLHSLVPSELVDLPLDDFLAQIRSLDSDILQQYLSAAEQNKVLRYVASLDRVDGKLQAEVGLKWVDSHHPYANLTPGDNVFVIRSAFYQGNPLIIRGPGAGREVTAAAIQSDLVQICKDLLQE</sequence>
<dbReference type="Pfam" id="PF03447">
    <property type="entry name" value="NAD_binding_3"/>
    <property type="match status" value="1"/>
</dbReference>
<feature type="domain" description="Aspartate/glutamate/uridylate kinase" evidence="14">
    <location>
        <begin position="7"/>
        <end position="277"/>
    </location>
</feature>
<comment type="subunit">
    <text evidence="13">Homotetramer.</text>
</comment>
<protein>
    <recommendedName>
        <fullName evidence="13">Bifunctional aspartokinase/homoserine dehydrogenase</fullName>
    </recommendedName>
    <domain>
        <recommendedName>
            <fullName evidence="13">Aspartokinase</fullName>
            <ecNumber evidence="13">2.7.2.4</ecNumber>
        </recommendedName>
    </domain>
    <domain>
        <recommendedName>
            <fullName evidence="13">Homoserine dehydrogenase</fullName>
            <ecNumber evidence="13">1.1.1.3</ecNumber>
        </recommendedName>
    </domain>
</protein>